<dbReference type="Pfam" id="PF02518">
    <property type="entry name" value="HATPase_c"/>
    <property type="match status" value="1"/>
</dbReference>
<dbReference type="PROSITE" id="PS50122">
    <property type="entry name" value="CHEB"/>
    <property type="match status" value="1"/>
</dbReference>
<keyword evidence="5" id="KW-0418">Kinase</keyword>
<dbReference type="PRINTS" id="PR00344">
    <property type="entry name" value="BCTRLSENSOR"/>
</dbReference>
<dbReference type="InterPro" id="IPR035965">
    <property type="entry name" value="PAS-like_dom_sf"/>
</dbReference>
<reference evidence="10 11" key="1">
    <citation type="submission" date="2021-12" db="EMBL/GenBank/DDBJ databases">
        <title>Genome sequencing of bacteria with rrn-lacking chromosome and rrn-plasmid.</title>
        <authorList>
            <person name="Anda M."/>
            <person name="Iwasaki W."/>
        </authorList>
    </citation>
    <scope>NUCLEOTIDE SEQUENCE [LARGE SCALE GENOMIC DNA]</scope>
    <source>
        <strain evidence="10 11">NBRC 101262</strain>
    </source>
</reference>
<dbReference type="EMBL" id="AP025292">
    <property type="protein sequence ID" value="BDC99161.1"/>
    <property type="molecule type" value="Genomic_DNA"/>
</dbReference>
<evidence type="ECO:0000259" key="9">
    <source>
        <dbReference type="PROSITE" id="PS50122"/>
    </source>
</evidence>
<dbReference type="PROSITE" id="PS50109">
    <property type="entry name" value="HIS_KIN"/>
    <property type="match status" value="1"/>
</dbReference>
<dbReference type="InterPro" id="IPR003594">
    <property type="entry name" value="HATPase_dom"/>
</dbReference>
<accession>A0ABM7VDY4</accession>
<dbReference type="SMART" id="SM00387">
    <property type="entry name" value="HATPase_c"/>
    <property type="match status" value="1"/>
</dbReference>
<evidence type="ECO:0000313" key="10">
    <source>
        <dbReference type="EMBL" id="BDC99161.1"/>
    </source>
</evidence>
<dbReference type="Pfam" id="PF01339">
    <property type="entry name" value="CheB_methylest"/>
    <property type="match status" value="1"/>
</dbReference>
<dbReference type="Gene3D" id="3.30.565.10">
    <property type="entry name" value="Histidine kinase-like ATPase, C-terminal domain"/>
    <property type="match status" value="1"/>
</dbReference>
<dbReference type="InterPro" id="IPR036890">
    <property type="entry name" value="HATPase_C_sf"/>
</dbReference>
<dbReference type="Gene3D" id="3.30.450.20">
    <property type="entry name" value="PAS domain"/>
    <property type="match status" value="2"/>
</dbReference>
<dbReference type="InterPro" id="IPR000673">
    <property type="entry name" value="Sig_transdc_resp-reg_Me-estase"/>
</dbReference>
<evidence type="ECO:0000256" key="3">
    <source>
        <dbReference type="ARBA" id="ARBA00022553"/>
    </source>
</evidence>
<dbReference type="SUPFAM" id="SSF47384">
    <property type="entry name" value="Homodimeric domain of signal transducing histidine kinase"/>
    <property type="match status" value="1"/>
</dbReference>
<dbReference type="SUPFAM" id="SSF55874">
    <property type="entry name" value="ATPase domain of HSP90 chaperone/DNA topoisomerase II/histidine kinase"/>
    <property type="match status" value="1"/>
</dbReference>
<evidence type="ECO:0000256" key="6">
    <source>
        <dbReference type="PROSITE-ProRule" id="PRU00050"/>
    </source>
</evidence>
<dbReference type="EC" id="2.7.13.3" evidence="2"/>
<dbReference type="Proteomes" id="UP001354989">
    <property type="component" value="Chromosome"/>
</dbReference>
<dbReference type="SMART" id="SM00388">
    <property type="entry name" value="HisKA"/>
    <property type="match status" value="1"/>
</dbReference>
<organism evidence="10 11">
    <name type="scientific">Persicobacter psychrovividus</name>
    <dbReference type="NCBI Taxonomy" id="387638"/>
    <lineage>
        <taxon>Bacteria</taxon>
        <taxon>Pseudomonadati</taxon>
        <taxon>Bacteroidota</taxon>
        <taxon>Cytophagia</taxon>
        <taxon>Cytophagales</taxon>
        <taxon>Persicobacteraceae</taxon>
        <taxon>Persicobacter</taxon>
    </lineage>
</organism>
<sequence>MNSLTKPIYTIGLGASAEGEQAVEKFILALPASFSDVLIVVQNLPTHQQTDLADKLTEISKFPVAIAEDGTKLKIGHVYVCPVGKFAKIEGASLRLFSADLGQYKHPIDEFFTSLAEEKKRSAVGILMASHSEDGAKGLQAVKHHGGLTIGAAIAENVAVETDLEMVQNDANSDDGALDVEQIMTFLEVHRGQGIVDRSISYSENLELLHLLKIIIDEISIEGGVTIEELLGCLKERKKSLSYRVNSNYRKYVMSHPDEVGFIGRLIKERACAKLNKINSYNFSTLIDHWFRNFEGHQMKVWILGITDSWVIFQFAIAMYRANQRRRIPLNYKIFISDHDTDKLFKVNLNKLYSQDVLGLNISDFKDYFAFGRHRLILKKEVASTLFFNTNQLGIDAPLSNLDAVVCNFKLSKMPAVQYQFAVKSLEFALKKGAYFYMSVEDKSFLAQPLGGFKTLRKIFKRLELYRVEGVNHNPTGEPVDKDKLLDRYIETLNIDAHEKLNHWFQEEFPKVINVGISYFSSSFELIKFNNSFQEYFPNFKFFPGKKINHFFPPNLLEILFLQLEALSEEEDQKFITHAMINHQATDIYLKAFFNDGKLLSFIICIMPTTLSKNSVAAMDLNKHGDYMHQVLRDELFETQLSADIIRKEAQKASTELHEVNEKLLLSNEEFQTANEELQSLNAELMTVNSEFHDQNLELRQLNSDMMSLMRNSNIGTVFLDGELEIKRYSPLMEQFFGIQKSDLGRCYEDLAALHKALGLRSFLYGIISSREVYEDEIQLENKKWYLRKVCPSINEYSVAEGVVVTFIDIDELKKEQNKVQAKEKKLSSLISATSTCFTTVDLHGRISFCNKNIWNNNQRHLMGLNFLEVVEDLQIVDLPFLFKKVNLTGQNFTFDHHFDHRLYGVKHYTNVISPVIVGGHIQEYYIISTDITEIIEAKTQLESSNADLERFAYIASHDLQEPLRTIINFAKLIEKNEDIADNAELKQYLSFIDQASARMSDQVQGLLEHSRIGRKRAYEEVDLVEMIQEAESDLSLTIAETQARIIYPESSVIIWGSGIEVKLLFQNLLNNAIKFRKTDVYPRIQIEVKNYASYVEVFVKDNGIGIAEKYHEKIFMIFQRLHNRADYEGTGIGLAYCKKIVESHGGKISVVSDGETGSTFIFTLPKYINNA</sequence>
<dbReference type="CDD" id="cd00082">
    <property type="entry name" value="HisKA"/>
    <property type="match status" value="1"/>
</dbReference>
<protein>
    <recommendedName>
        <fullName evidence="2">histidine kinase</fullName>
        <ecNumber evidence="2">2.7.13.3</ecNumber>
    </recommendedName>
</protein>
<dbReference type="InterPro" id="IPR004358">
    <property type="entry name" value="Sig_transdc_His_kin-like_C"/>
</dbReference>
<evidence type="ECO:0000256" key="4">
    <source>
        <dbReference type="ARBA" id="ARBA00022679"/>
    </source>
</evidence>
<dbReference type="InterPro" id="IPR003661">
    <property type="entry name" value="HisK_dim/P_dom"/>
</dbReference>
<dbReference type="InterPro" id="IPR035909">
    <property type="entry name" value="CheB_C"/>
</dbReference>
<evidence type="ECO:0000256" key="1">
    <source>
        <dbReference type="ARBA" id="ARBA00000085"/>
    </source>
</evidence>
<name>A0ABM7VDY4_9BACT</name>
<keyword evidence="4" id="KW-0808">Transferase</keyword>
<keyword evidence="7" id="KW-0175">Coiled coil</keyword>
<dbReference type="SUPFAM" id="SSF55785">
    <property type="entry name" value="PYP-like sensor domain (PAS domain)"/>
    <property type="match status" value="2"/>
</dbReference>
<evidence type="ECO:0000313" key="11">
    <source>
        <dbReference type="Proteomes" id="UP001354989"/>
    </source>
</evidence>
<keyword evidence="3" id="KW-0597">Phosphoprotein</keyword>
<dbReference type="PANTHER" id="PTHR43304:SF1">
    <property type="entry name" value="PAC DOMAIN-CONTAINING PROTEIN"/>
    <property type="match status" value="1"/>
</dbReference>
<dbReference type="Gene3D" id="3.40.50.150">
    <property type="entry name" value="Vaccinia Virus protein VP39"/>
    <property type="match status" value="1"/>
</dbReference>
<keyword evidence="11" id="KW-1185">Reference proteome</keyword>
<comment type="catalytic activity">
    <reaction evidence="1">
        <text>ATP + protein L-histidine = ADP + protein N-phospho-L-histidine.</text>
        <dbReference type="EC" id="2.7.13.3"/>
    </reaction>
</comment>
<dbReference type="Gene3D" id="3.40.50.180">
    <property type="entry name" value="Methylesterase CheB, C-terminal domain"/>
    <property type="match status" value="1"/>
</dbReference>
<dbReference type="InterPro" id="IPR052162">
    <property type="entry name" value="Sensor_kinase/Photoreceptor"/>
</dbReference>
<dbReference type="Gene3D" id="1.10.287.130">
    <property type="match status" value="1"/>
</dbReference>
<feature type="domain" description="Histidine kinase" evidence="8">
    <location>
        <begin position="955"/>
        <end position="1169"/>
    </location>
</feature>
<evidence type="ECO:0000256" key="5">
    <source>
        <dbReference type="ARBA" id="ARBA00022777"/>
    </source>
</evidence>
<dbReference type="SUPFAM" id="SSF52738">
    <property type="entry name" value="Methylesterase CheB, C-terminal domain"/>
    <property type="match status" value="1"/>
</dbReference>
<evidence type="ECO:0000256" key="2">
    <source>
        <dbReference type="ARBA" id="ARBA00012438"/>
    </source>
</evidence>
<evidence type="ECO:0000256" key="7">
    <source>
        <dbReference type="SAM" id="Coils"/>
    </source>
</evidence>
<dbReference type="InterPro" id="IPR029063">
    <property type="entry name" value="SAM-dependent_MTases_sf"/>
</dbReference>
<dbReference type="Pfam" id="PF00512">
    <property type="entry name" value="HisKA"/>
    <property type="match status" value="1"/>
</dbReference>
<comment type="caution">
    <text evidence="6">Lacks conserved residue(s) required for the propagation of feature annotation.</text>
</comment>
<gene>
    <name evidence="10" type="ORF">PEPS_14420</name>
</gene>
<feature type="coiled-coil region" evidence="7">
    <location>
        <begin position="643"/>
        <end position="691"/>
    </location>
</feature>
<dbReference type="PANTHER" id="PTHR43304">
    <property type="entry name" value="PHYTOCHROME-LIKE PROTEIN CPH1"/>
    <property type="match status" value="1"/>
</dbReference>
<dbReference type="RefSeq" id="WP_338396623.1">
    <property type="nucleotide sequence ID" value="NZ_AP025292.1"/>
</dbReference>
<dbReference type="Pfam" id="PF13596">
    <property type="entry name" value="PAS_10"/>
    <property type="match status" value="1"/>
</dbReference>
<evidence type="ECO:0000259" key="8">
    <source>
        <dbReference type="PROSITE" id="PS50109"/>
    </source>
</evidence>
<dbReference type="InterPro" id="IPR005467">
    <property type="entry name" value="His_kinase_dom"/>
</dbReference>
<feature type="domain" description="CheB-type methylesterase" evidence="9">
    <location>
        <begin position="7"/>
        <end position="157"/>
    </location>
</feature>
<proteinExistence type="predicted"/>
<dbReference type="InterPro" id="IPR036097">
    <property type="entry name" value="HisK_dim/P_sf"/>
</dbReference>